<feature type="compositionally biased region" description="Basic and acidic residues" evidence="1">
    <location>
        <begin position="1"/>
        <end position="11"/>
    </location>
</feature>
<organism evidence="2 3">
    <name type="scientific">Dioscorea zingiberensis</name>
    <dbReference type="NCBI Taxonomy" id="325984"/>
    <lineage>
        <taxon>Eukaryota</taxon>
        <taxon>Viridiplantae</taxon>
        <taxon>Streptophyta</taxon>
        <taxon>Embryophyta</taxon>
        <taxon>Tracheophyta</taxon>
        <taxon>Spermatophyta</taxon>
        <taxon>Magnoliopsida</taxon>
        <taxon>Liliopsida</taxon>
        <taxon>Dioscoreales</taxon>
        <taxon>Dioscoreaceae</taxon>
        <taxon>Dioscorea</taxon>
    </lineage>
</organism>
<dbReference type="Proteomes" id="UP001085076">
    <property type="component" value="Unassembled WGS sequence"/>
</dbReference>
<gene>
    <name evidence="2" type="ORF">J5N97_000200</name>
</gene>
<reference evidence="2 3" key="1">
    <citation type="journal article" date="2022" name="Hortic Res">
        <title>The genome of Dioscorea zingiberensis sheds light on the biosynthesis, origin and evolution of the medicinally important diosgenin saponins.</title>
        <authorList>
            <person name="Li Y."/>
            <person name="Tan C."/>
            <person name="Li Z."/>
            <person name="Guo J."/>
            <person name="Li S."/>
            <person name="Chen X."/>
            <person name="Wang C."/>
            <person name="Dai X."/>
            <person name="Yang H."/>
            <person name="Song W."/>
            <person name="Hou L."/>
            <person name="Xu J."/>
            <person name="Tong Z."/>
            <person name="Xu A."/>
            <person name="Yuan X."/>
            <person name="Wang W."/>
            <person name="Yang Q."/>
            <person name="Chen L."/>
            <person name="Sun Z."/>
            <person name="Wang K."/>
            <person name="Pan B."/>
            <person name="Chen J."/>
            <person name="Bao Y."/>
            <person name="Liu F."/>
            <person name="Qi X."/>
            <person name="Gang D.R."/>
            <person name="Wen J."/>
            <person name="Li J."/>
        </authorList>
    </citation>
    <scope>NUCLEOTIDE SEQUENCE [LARGE SCALE GENOMIC DNA]</scope>
    <source>
        <strain evidence="2">Dzin_1.0</strain>
    </source>
</reference>
<keyword evidence="3" id="KW-1185">Reference proteome</keyword>
<evidence type="ECO:0000313" key="3">
    <source>
        <dbReference type="Proteomes" id="UP001085076"/>
    </source>
</evidence>
<comment type="caution">
    <text evidence="2">The sequence shown here is derived from an EMBL/GenBank/DDBJ whole genome shotgun (WGS) entry which is preliminary data.</text>
</comment>
<evidence type="ECO:0000313" key="2">
    <source>
        <dbReference type="EMBL" id="KAJ0960032.1"/>
    </source>
</evidence>
<feature type="region of interest" description="Disordered" evidence="1">
    <location>
        <begin position="69"/>
        <end position="88"/>
    </location>
</feature>
<sequence>MEEDRPLKNIDPRSSNPEGEKKGNGNQQIEANRNLPNLITSLSEVVKVAKHNVPPKLITSLDDSVMLKPNPNTTIQEDKIWDPDPSNPHSSLVNHVSNVLMAGDEKGSKDKQVLMGVSNHREPFSGFLSFCVKAVIHMDAERIKRSLRLT</sequence>
<protein>
    <submittedName>
        <fullName evidence="2">Uncharacterized protein</fullName>
    </submittedName>
</protein>
<name>A0A9D5H1R0_9LILI</name>
<feature type="region of interest" description="Disordered" evidence="1">
    <location>
        <begin position="1"/>
        <end position="31"/>
    </location>
</feature>
<proteinExistence type="predicted"/>
<accession>A0A9D5H1R0</accession>
<evidence type="ECO:0000256" key="1">
    <source>
        <dbReference type="SAM" id="MobiDB-lite"/>
    </source>
</evidence>
<dbReference type="AlphaFoldDB" id="A0A9D5H1R0"/>
<dbReference type="EMBL" id="JAGGNH010000120">
    <property type="protein sequence ID" value="KAJ0960032.1"/>
    <property type="molecule type" value="Genomic_DNA"/>
</dbReference>